<keyword evidence="5 6" id="KW-0687">Ribonucleoprotein</keyword>
<dbReference type="Pfam" id="PF00366">
    <property type="entry name" value="Ribosomal_S17"/>
    <property type="match status" value="1"/>
</dbReference>
<dbReference type="NCBIfam" id="TIGR03635">
    <property type="entry name" value="uS17_bact"/>
    <property type="match status" value="1"/>
</dbReference>
<dbReference type="CDD" id="cd00364">
    <property type="entry name" value="Ribosomal_uS17"/>
    <property type="match status" value="1"/>
</dbReference>
<dbReference type="GO" id="GO:0022627">
    <property type="term" value="C:cytosolic small ribosomal subunit"/>
    <property type="evidence" value="ECO:0007669"/>
    <property type="project" value="UniProtKB-UniRule"/>
</dbReference>
<keyword evidence="4 6" id="KW-0689">Ribosomal protein</keyword>
<dbReference type="PANTHER" id="PTHR10744">
    <property type="entry name" value="40S RIBOSOMAL PROTEIN S11 FAMILY MEMBER"/>
    <property type="match status" value="1"/>
</dbReference>
<dbReference type="GO" id="GO:0006412">
    <property type="term" value="P:translation"/>
    <property type="evidence" value="ECO:0007669"/>
    <property type="project" value="UniProtKB-UniRule"/>
</dbReference>
<proteinExistence type="inferred from homology"/>
<dbReference type="SUPFAM" id="SSF50249">
    <property type="entry name" value="Nucleic acid-binding proteins"/>
    <property type="match status" value="1"/>
</dbReference>
<comment type="function">
    <text evidence="6">One of the primary rRNA binding proteins, it binds specifically to the 5'-end of 16S ribosomal RNA.</text>
</comment>
<dbReference type="AlphaFoldDB" id="A0A1G2SZY6"/>
<evidence type="ECO:0000256" key="5">
    <source>
        <dbReference type="ARBA" id="ARBA00023274"/>
    </source>
</evidence>
<dbReference type="GO" id="GO:0019843">
    <property type="term" value="F:rRNA binding"/>
    <property type="evidence" value="ECO:0007669"/>
    <property type="project" value="UniProtKB-UniRule"/>
</dbReference>
<dbReference type="EMBL" id="MHVH01000006">
    <property type="protein sequence ID" value="OHA90149.1"/>
    <property type="molecule type" value="Genomic_DNA"/>
</dbReference>
<comment type="subunit">
    <text evidence="6">Part of the 30S ribosomal subunit.</text>
</comment>
<dbReference type="PROSITE" id="PS00056">
    <property type="entry name" value="RIBOSOMAL_S17"/>
    <property type="match status" value="1"/>
</dbReference>
<dbReference type="InterPro" id="IPR019979">
    <property type="entry name" value="Ribosomal_uS17_CS"/>
</dbReference>
<dbReference type="InterPro" id="IPR019984">
    <property type="entry name" value="Ribosomal_uS17_bact/chlr"/>
</dbReference>
<dbReference type="PANTHER" id="PTHR10744:SF1">
    <property type="entry name" value="SMALL RIBOSOMAL SUBUNIT PROTEIN US17M"/>
    <property type="match status" value="1"/>
</dbReference>
<evidence type="ECO:0000256" key="4">
    <source>
        <dbReference type="ARBA" id="ARBA00022980"/>
    </source>
</evidence>
<comment type="caution">
    <text evidence="8">The sequence shown here is derived from an EMBL/GenBank/DDBJ whole genome shotgun (WGS) entry which is preliminary data.</text>
</comment>
<comment type="similarity">
    <text evidence="1 6 7">Belongs to the universal ribosomal protein uS17 family.</text>
</comment>
<name>A0A1G2SZY6_9BACT</name>
<evidence type="ECO:0000313" key="9">
    <source>
        <dbReference type="Proteomes" id="UP000178107"/>
    </source>
</evidence>
<dbReference type="GO" id="GO:0003735">
    <property type="term" value="F:structural constituent of ribosome"/>
    <property type="evidence" value="ECO:0007669"/>
    <property type="project" value="UniProtKB-UniRule"/>
</dbReference>
<organism evidence="8 9">
    <name type="scientific">Candidatus Zambryskibacteria bacterium RIFCSPHIGHO2_01_FULL_46_25</name>
    <dbReference type="NCBI Taxonomy" id="1802738"/>
    <lineage>
        <taxon>Bacteria</taxon>
        <taxon>Candidatus Zambryskiibacteriota</taxon>
    </lineage>
</organism>
<dbReference type="InterPro" id="IPR000266">
    <property type="entry name" value="Ribosomal_uS17"/>
</dbReference>
<gene>
    <name evidence="6" type="primary">rpsQ</name>
    <name evidence="8" type="ORF">A2838_00770</name>
</gene>
<dbReference type="InterPro" id="IPR012340">
    <property type="entry name" value="NA-bd_OB-fold"/>
</dbReference>
<evidence type="ECO:0000256" key="7">
    <source>
        <dbReference type="RuleBase" id="RU003872"/>
    </source>
</evidence>
<sequence length="84" mass="9516">MNKEILTKKGKVLTGTVVSDKMKDTVTVLVESYQKHPKYGKYIKSRKKFKAHDAGNSAKIGDKVQIVETRPISKDKHFKLVART</sequence>
<evidence type="ECO:0000313" key="8">
    <source>
        <dbReference type="EMBL" id="OHA90149.1"/>
    </source>
</evidence>
<dbReference type="Proteomes" id="UP000178107">
    <property type="component" value="Unassembled WGS sequence"/>
</dbReference>
<evidence type="ECO:0000256" key="3">
    <source>
        <dbReference type="ARBA" id="ARBA00022884"/>
    </source>
</evidence>
<reference evidence="8 9" key="1">
    <citation type="journal article" date="2016" name="Nat. Commun.">
        <title>Thousands of microbial genomes shed light on interconnected biogeochemical processes in an aquifer system.</title>
        <authorList>
            <person name="Anantharaman K."/>
            <person name="Brown C.T."/>
            <person name="Hug L.A."/>
            <person name="Sharon I."/>
            <person name="Castelle C.J."/>
            <person name="Probst A.J."/>
            <person name="Thomas B.C."/>
            <person name="Singh A."/>
            <person name="Wilkins M.J."/>
            <person name="Karaoz U."/>
            <person name="Brodie E.L."/>
            <person name="Williams K.H."/>
            <person name="Hubbard S.S."/>
            <person name="Banfield J.F."/>
        </authorList>
    </citation>
    <scope>NUCLEOTIDE SEQUENCE [LARGE SCALE GENOMIC DNA]</scope>
</reference>
<accession>A0A1G2SZY6</accession>
<keyword evidence="2 6" id="KW-0699">rRNA-binding</keyword>
<keyword evidence="3 6" id="KW-0694">RNA-binding</keyword>
<dbReference type="Gene3D" id="2.40.50.140">
    <property type="entry name" value="Nucleic acid-binding proteins"/>
    <property type="match status" value="1"/>
</dbReference>
<evidence type="ECO:0000256" key="6">
    <source>
        <dbReference type="HAMAP-Rule" id="MF_01345"/>
    </source>
</evidence>
<dbReference type="PRINTS" id="PR00973">
    <property type="entry name" value="RIBOSOMALS17"/>
</dbReference>
<evidence type="ECO:0000256" key="1">
    <source>
        <dbReference type="ARBA" id="ARBA00010254"/>
    </source>
</evidence>
<evidence type="ECO:0000256" key="2">
    <source>
        <dbReference type="ARBA" id="ARBA00022730"/>
    </source>
</evidence>
<protein>
    <recommendedName>
        <fullName evidence="6">Small ribosomal subunit protein uS17</fullName>
    </recommendedName>
</protein>
<dbReference type="HAMAP" id="MF_01345_B">
    <property type="entry name" value="Ribosomal_uS17_B"/>
    <property type="match status" value="1"/>
</dbReference>
<dbReference type="NCBIfam" id="NF004123">
    <property type="entry name" value="PRK05610.1"/>
    <property type="match status" value="1"/>
</dbReference>